<dbReference type="CDD" id="cd03571">
    <property type="entry name" value="ENTH"/>
    <property type="match status" value="1"/>
</dbReference>
<keyword evidence="4" id="KW-0968">Cytoplasmic vesicle</keyword>
<keyword evidence="3" id="KW-0333">Golgi apparatus</keyword>
<dbReference type="Gramene" id="TraesROB_scaffold_062892_01G000100.1">
    <property type="protein sequence ID" value="TraesROB_scaffold_062892_01G000100.1"/>
    <property type="gene ID" value="TraesROB_scaffold_062892_01G000100"/>
</dbReference>
<dbReference type="Gramene" id="TraesNOR1A03G00019280.1">
    <property type="protein sequence ID" value="TraesNOR1A03G00019280.1"/>
    <property type="gene ID" value="TraesNOR1A03G00019280"/>
</dbReference>
<dbReference type="GO" id="GO:0005543">
    <property type="term" value="F:phospholipid binding"/>
    <property type="evidence" value="ECO:0000318"/>
    <property type="project" value="GO_Central"/>
</dbReference>
<evidence type="ECO:0000259" key="6">
    <source>
        <dbReference type="PROSITE" id="PS50942"/>
    </source>
</evidence>
<gene>
    <name evidence="7" type="primary">LOC123085092</name>
</gene>
<dbReference type="InterPro" id="IPR008942">
    <property type="entry name" value="ENTH_VHS"/>
</dbReference>
<feature type="region of interest" description="Disordered" evidence="5">
    <location>
        <begin position="237"/>
        <end position="306"/>
    </location>
</feature>
<dbReference type="GO" id="GO:0005794">
    <property type="term" value="C:Golgi apparatus"/>
    <property type="evidence" value="ECO:0007669"/>
    <property type="project" value="UniProtKB-SubCell"/>
</dbReference>
<dbReference type="STRING" id="4565.A0A3B5XVP4"/>
<dbReference type="Gramene" id="TraesCLE_scaffold_070089_01G000200.1">
    <property type="protein sequence ID" value="TraesCLE_scaffold_070089_01G000200.1"/>
    <property type="gene ID" value="TraesCLE_scaffold_070089_01G000200"/>
</dbReference>
<dbReference type="Gramene" id="TraesJAG1A03G00019340.1">
    <property type="protein sequence ID" value="TraesJAG1A03G00019340.1"/>
    <property type="gene ID" value="TraesJAG1A03G00019340"/>
</dbReference>
<dbReference type="RefSeq" id="XP_044362647.1">
    <property type="nucleotide sequence ID" value="XM_044506712.1"/>
</dbReference>
<feature type="region of interest" description="Disordered" evidence="5">
    <location>
        <begin position="167"/>
        <end position="204"/>
    </location>
</feature>
<dbReference type="Gramene" id="TraesCS1A03G0136100.1">
    <property type="protein sequence ID" value="TraesCS1A03G0136100.1.CDS"/>
    <property type="gene ID" value="TraesCS1A03G0136100"/>
</dbReference>
<dbReference type="Gramene" id="TraesCS1A02G055300.1">
    <property type="protein sequence ID" value="TraesCS1A02G055300.1"/>
    <property type="gene ID" value="TraesCS1A02G055300"/>
</dbReference>
<dbReference type="GeneID" id="123085092"/>
<dbReference type="SMR" id="A0A3B5XVP4"/>
<protein>
    <recommendedName>
        <fullName evidence="6">ENTH domain-containing protein</fullName>
    </recommendedName>
</protein>
<accession>A0A3B5XVP4</accession>
<evidence type="ECO:0000256" key="5">
    <source>
        <dbReference type="SAM" id="MobiDB-lite"/>
    </source>
</evidence>
<dbReference type="SMART" id="SM00273">
    <property type="entry name" value="ENTH"/>
    <property type="match status" value="1"/>
</dbReference>
<dbReference type="Gramene" id="TraesMAC1A03G00019340.1">
    <property type="protein sequence ID" value="TraesMAC1A03G00019340.1"/>
    <property type="gene ID" value="TraesMAC1A03G00019340"/>
</dbReference>
<dbReference type="Gramene" id="TraesLAC1A03G00020610.1">
    <property type="protein sequence ID" value="TraesLAC1A03G00020610.1"/>
    <property type="gene ID" value="TraesLAC1A03G00020610"/>
</dbReference>
<evidence type="ECO:0000256" key="1">
    <source>
        <dbReference type="ARBA" id="ARBA00004132"/>
    </source>
</evidence>
<organism evidence="7">
    <name type="scientific">Triticum aestivum</name>
    <name type="common">Wheat</name>
    <dbReference type="NCBI Taxonomy" id="4565"/>
    <lineage>
        <taxon>Eukaryota</taxon>
        <taxon>Viridiplantae</taxon>
        <taxon>Streptophyta</taxon>
        <taxon>Embryophyta</taxon>
        <taxon>Tracheophyta</taxon>
        <taxon>Spermatophyta</taxon>
        <taxon>Magnoliopsida</taxon>
        <taxon>Liliopsida</taxon>
        <taxon>Poales</taxon>
        <taxon>Poaceae</taxon>
        <taxon>BOP clade</taxon>
        <taxon>Pooideae</taxon>
        <taxon>Triticodae</taxon>
        <taxon>Triticeae</taxon>
        <taxon>Triticinae</taxon>
        <taxon>Triticum</taxon>
    </lineage>
</organism>
<dbReference type="Gramene" id="TraesPARA_EIv1.0_0089590.1">
    <property type="protein sequence ID" value="TraesPARA_EIv1.0_0089590.1.CDS"/>
    <property type="gene ID" value="TraesPARA_EIv1.0_0089590"/>
</dbReference>
<dbReference type="Gramene" id="TraesSYM1A03G00019870.1">
    <property type="protein sequence ID" value="TraesSYM1A03G00019870.1"/>
    <property type="gene ID" value="TraesSYM1A03G00019870"/>
</dbReference>
<evidence type="ECO:0000256" key="2">
    <source>
        <dbReference type="ARBA" id="ARBA00004555"/>
    </source>
</evidence>
<dbReference type="AlphaFoldDB" id="A0A3B5XVP4"/>
<dbReference type="PANTHER" id="PTHR12276">
    <property type="entry name" value="EPSIN/ENT-RELATED"/>
    <property type="match status" value="1"/>
</dbReference>
<dbReference type="Gramene" id="TraesARI1A03G00019460.1">
    <property type="protein sequence ID" value="TraesARI1A03G00019460.1"/>
    <property type="gene ID" value="TraesARI1A03G00019460"/>
</dbReference>
<dbReference type="GO" id="GO:0030125">
    <property type="term" value="C:clathrin vesicle coat"/>
    <property type="evidence" value="ECO:0000318"/>
    <property type="project" value="GO_Central"/>
</dbReference>
<sequence>MAALFTAKLGRQASGYLQDKYKKARLALGDVTPAELAVQEATNDDACVPDAKTLASIAEAAFDIDDYWRIANVLHRRLGCVHDWKEWRPVYKALVVLEFLLTHGPEELPGDFLPDMQALRDLRGFTYTDDKGFDWGASMQRRADSVVGLLTDADRLKDARQRVRSLSFSHDGRAGSPTSSVASSGSSRASRGTWSFASSSPHYSDSPTFVCLCGPNVDYRHDKKFDAYTADDKRDLVDDQEVDDYPTPHSQGSWLEESASLSGSPVSCGSARSAGGGRRASGFNSLSQPERRNSSKKLQRQLSLHY</sequence>
<evidence type="ECO:0000313" key="7">
    <source>
        <dbReference type="EnsemblPlants" id="TraesCS1A02G055300.1"/>
    </source>
</evidence>
<dbReference type="GO" id="GO:0005768">
    <property type="term" value="C:endosome"/>
    <property type="evidence" value="ECO:0000318"/>
    <property type="project" value="GO_Central"/>
</dbReference>
<evidence type="ECO:0000256" key="3">
    <source>
        <dbReference type="ARBA" id="ARBA00023034"/>
    </source>
</evidence>
<feature type="compositionally biased region" description="Low complexity" evidence="5">
    <location>
        <begin position="174"/>
        <end position="195"/>
    </location>
</feature>
<dbReference type="Gramene" id="TraesWEE_scaffold_067363_01G000200.1">
    <property type="protein sequence ID" value="TraesWEE_scaffold_067363_01G000200.1"/>
    <property type="gene ID" value="TraesWEE_scaffold_067363_01G000200"/>
</dbReference>
<dbReference type="Proteomes" id="UP000019116">
    <property type="component" value="Chromosome 1A"/>
</dbReference>
<name>A0A3B5XVP4_WHEAT</name>
<feature type="compositionally biased region" description="Polar residues" evidence="5">
    <location>
        <begin position="248"/>
        <end position="267"/>
    </location>
</feature>
<dbReference type="SUPFAM" id="SSF48464">
    <property type="entry name" value="ENTH/VHS domain"/>
    <property type="match status" value="1"/>
</dbReference>
<dbReference type="PROSITE" id="PS50942">
    <property type="entry name" value="ENTH"/>
    <property type="match status" value="1"/>
</dbReference>
<dbReference type="OMA" id="ADSAFDM"/>
<dbReference type="Pfam" id="PF01417">
    <property type="entry name" value="ENTH"/>
    <property type="match status" value="1"/>
</dbReference>
<dbReference type="GO" id="GO:0005886">
    <property type="term" value="C:plasma membrane"/>
    <property type="evidence" value="ECO:0000318"/>
    <property type="project" value="GO_Central"/>
</dbReference>
<dbReference type="EnsemblPlants" id="TraesCS1A02G055300.1">
    <property type="protein sequence ID" value="TraesCS1A02G055300.1"/>
    <property type="gene ID" value="TraesCS1A02G055300"/>
</dbReference>
<reference evidence="7" key="1">
    <citation type="submission" date="2018-08" db="EMBL/GenBank/DDBJ databases">
        <authorList>
            <person name="Rossello M."/>
        </authorList>
    </citation>
    <scope>NUCLEOTIDE SEQUENCE [LARGE SCALE GENOMIC DNA]</scope>
    <source>
        <strain evidence="7">cv. Chinese Spring</strain>
    </source>
</reference>
<evidence type="ECO:0000313" key="8">
    <source>
        <dbReference type="Proteomes" id="UP000019116"/>
    </source>
</evidence>
<dbReference type="PANTHER" id="PTHR12276:SF95">
    <property type="entry name" value="ENTH_VHS FAMILY PROTEIN"/>
    <property type="match status" value="1"/>
</dbReference>
<dbReference type="Gramene" id="TraesCAD_scaffold_063386_01G000100.1">
    <property type="protein sequence ID" value="TraesCAD_scaffold_063386_01G000100.1"/>
    <property type="gene ID" value="TraesCAD_scaffold_063386_01G000100"/>
</dbReference>
<comment type="subcellular location">
    <subcellularLocation>
        <location evidence="1">Cytoplasmic vesicle</location>
        <location evidence="1">Clathrin-coated vesicle</location>
    </subcellularLocation>
    <subcellularLocation>
        <location evidence="2">Golgi apparatus</location>
    </subcellularLocation>
</comment>
<dbReference type="Gramene" id="TraesJUL1A03G00020310.1">
    <property type="protein sequence ID" value="TraesJUL1A03G00020310.1"/>
    <property type="gene ID" value="TraesJUL1A03G00020310"/>
</dbReference>
<keyword evidence="8" id="KW-1185">Reference proteome</keyword>
<proteinExistence type="predicted"/>
<dbReference type="Gene3D" id="1.25.40.90">
    <property type="match status" value="1"/>
</dbReference>
<feature type="domain" description="ENTH" evidence="6">
    <location>
        <begin position="26"/>
        <end position="160"/>
    </location>
</feature>
<dbReference type="GO" id="GO:0030276">
    <property type="term" value="F:clathrin binding"/>
    <property type="evidence" value="ECO:0000318"/>
    <property type="project" value="GO_Central"/>
</dbReference>
<dbReference type="GO" id="GO:0006897">
    <property type="term" value="P:endocytosis"/>
    <property type="evidence" value="ECO:0000318"/>
    <property type="project" value="GO_Central"/>
</dbReference>
<dbReference type="OrthoDB" id="4033880at2759"/>
<dbReference type="InterPro" id="IPR013809">
    <property type="entry name" value="ENTH"/>
</dbReference>
<dbReference type="Gramene" id="TraesLDM1A03G00020000.1">
    <property type="protein sequence ID" value="TraesLDM1A03G00020000.1"/>
    <property type="gene ID" value="TraesLDM1A03G00020000"/>
</dbReference>
<reference evidence="7" key="2">
    <citation type="submission" date="2018-10" db="UniProtKB">
        <authorList>
            <consortium name="EnsemblPlants"/>
        </authorList>
    </citation>
    <scope>IDENTIFICATION</scope>
</reference>
<evidence type="ECO:0000256" key="4">
    <source>
        <dbReference type="ARBA" id="ARBA00023329"/>
    </source>
</evidence>
<dbReference type="Gramene" id="TraesSTA1A03G00018190.1">
    <property type="protein sequence ID" value="TraesSTA1A03G00018190.1"/>
    <property type="gene ID" value="TraesSTA1A03G00018190"/>
</dbReference>
<dbReference type="KEGG" id="taes:123085092"/>